<comment type="cofactor">
    <cofactor evidence="1">
        <name>FMN</name>
        <dbReference type="ChEBI" id="CHEBI:58210"/>
    </cofactor>
</comment>
<dbReference type="GO" id="GO:0016020">
    <property type="term" value="C:membrane"/>
    <property type="evidence" value="ECO:0007669"/>
    <property type="project" value="TreeGrafter"/>
</dbReference>
<dbReference type="InterPro" id="IPR029039">
    <property type="entry name" value="Flavoprotein-like_sf"/>
</dbReference>
<dbReference type="PROSITE" id="PS00201">
    <property type="entry name" value="FLAVODOXIN"/>
    <property type="match status" value="1"/>
</dbReference>
<keyword evidence="3" id="KW-0285">Flavoprotein</keyword>
<proteinExistence type="inferred from homology"/>
<comment type="caution">
    <text evidence="6">The sequence shown here is derived from an EMBL/GenBank/DDBJ whole genome shotgun (WGS) entry which is preliminary data.</text>
</comment>
<evidence type="ECO:0000256" key="2">
    <source>
        <dbReference type="ARBA" id="ARBA00006961"/>
    </source>
</evidence>
<dbReference type="Gene3D" id="3.40.50.360">
    <property type="match status" value="1"/>
</dbReference>
<dbReference type="NCBIfam" id="NF002999">
    <property type="entry name" value="PRK03767.1"/>
    <property type="match status" value="1"/>
</dbReference>
<dbReference type="FunFam" id="3.40.50.360:FF:000001">
    <property type="entry name" value="NAD(P)H dehydrogenase (Quinone) FQR1-like"/>
    <property type="match status" value="1"/>
</dbReference>
<organism evidence="6 7">
    <name type="scientific">Vibrio nigripulchritudo SOn1</name>
    <dbReference type="NCBI Taxonomy" id="1238450"/>
    <lineage>
        <taxon>Bacteria</taxon>
        <taxon>Pseudomonadati</taxon>
        <taxon>Pseudomonadota</taxon>
        <taxon>Gammaproteobacteria</taxon>
        <taxon>Vibrionales</taxon>
        <taxon>Vibrionaceae</taxon>
        <taxon>Vibrio</taxon>
    </lineage>
</organism>
<dbReference type="InterPro" id="IPR005025">
    <property type="entry name" value="FMN_Rdtase-like_dom"/>
</dbReference>
<accession>A0AAV2VZ94</accession>
<reference evidence="6 7" key="1">
    <citation type="journal article" date="2013" name="ISME J.">
        <title>Comparative genomics of pathogenic lineages of Vibrio nigripulchritudo identifies virulence-associated traits.</title>
        <authorList>
            <person name="Goudenege D."/>
            <person name="Labreuche Y."/>
            <person name="Krin E."/>
            <person name="Ansquer D."/>
            <person name="Mangenot S."/>
            <person name="Calteau A."/>
            <person name="Medigue C."/>
            <person name="Mazel D."/>
            <person name="Polz M.F."/>
            <person name="Le Roux F."/>
        </authorList>
    </citation>
    <scope>NUCLEOTIDE SEQUENCE [LARGE SCALE GENOMIC DNA]</scope>
    <source>
        <strain evidence="6 7">SOn1</strain>
    </source>
</reference>
<dbReference type="RefSeq" id="WP_004408414.1">
    <property type="nucleotide sequence ID" value="NZ_LK391965.1"/>
</dbReference>
<dbReference type="Proteomes" id="UP000018211">
    <property type="component" value="Unassembled WGS sequence"/>
</dbReference>
<gene>
    <name evidence="6" type="ORF">VIBNISOn1_960011</name>
</gene>
<evidence type="ECO:0000256" key="1">
    <source>
        <dbReference type="ARBA" id="ARBA00001917"/>
    </source>
</evidence>
<evidence type="ECO:0000313" key="7">
    <source>
        <dbReference type="Proteomes" id="UP000018211"/>
    </source>
</evidence>
<protein>
    <submittedName>
        <fullName evidence="6">Flavoprotein WrbA</fullName>
    </submittedName>
</protein>
<dbReference type="GO" id="GO:0010181">
    <property type="term" value="F:FMN binding"/>
    <property type="evidence" value="ECO:0007669"/>
    <property type="project" value="InterPro"/>
</dbReference>
<dbReference type="PANTHER" id="PTHR30546">
    <property type="entry name" value="FLAVODOXIN-RELATED PROTEIN WRBA-RELATED"/>
    <property type="match status" value="1"/>
</dbReference>
<dbReference type="GO" id="GO:0003955">
    <property type="term" value="F:NAD(P)H dehydrogenase (quinone) activity"/>
    <property type="evidence" value="ECO:0007669"/>
    <property type="project" value="InterPro"/>
</dbReference>
<sequence>MSVKVVILYYSRHGSTRKLARQIARGVSSVEGCEPLIRTVEEISENASQPEDPVISLDELKQCDGLAMGSPVWFGNMAAPLKHFWDSSTPLWVAGDLIDKPACVFTSSSSLHGGQETTLQSMMLPLFHHGMMLLGIPYSEPALHTTSQGGTPYGASTLGSQIQSNQSDEGQLAFALGKRLGECAKKLKN</sequence>
<evidence type="ECO:0000313" key="6">
    <source>
        <dbReference type="EMBL" id="CCO49961.1"/>
    </source>
</evidence>
<dbReference type="PROSITE" id="PS50902">
    <property type="entry name" value="FLAVODOXIN_LIKE"/>
    <property type="match status" value="1"/>
</dbReference>
<evidence type="ECO:0000259" key="5">
    <source>
        <dbReference type="PROSITE" id="PS50902"/>
    </source>
</evidence>
<feature type="domain" description="Flavodoxin-like" evidence="5">
    <location>
        <begin position="5"/>
        <end position="181"/>
    </location>
</feature>
<evidence type="ECO:0000256" key="3">
    <source>
        <dbReference type="ARBA" id="ARBA00022630"/>
    </source>
</evidence>
<comment type="similarity">
    <text evidence="2">Belongs to the WrbA family.</text>
</comment>
<name>A0AAV2VZ94_9VIBR</name>
<dbReference type="EMBL" id="CAOF01000193">
    <property type="protein sequence ID" value="CCO49961.1"/>
    <property type="molecule type" value="Genomic_DNA"/>
</dbReference>
<dbReference type="Pfam" id="PF03358">
    <property type="entry name" value="FMN_red"/>
    <property type="match status" value="1"/>
</dbReference>
<dbReference type="PANTHER" id="PTHR30546:SF23">
    <property type="entry name" value="FLAVOPROTEIN-LIKE PROTEIN YCP4-RELATED"/>
    <property type="match status" value="1"/>
</dbReference>
<keyword evidence="4" id="KW-0288">FMN</keyword>
<dbReference type="InterPro" id="IPR008254">
    <property type="entry name" value="Flavodoxin/NO_synth"/>
</dbReference>
<dbReference type="AlphaFoldDB" id="A0AAV2VZ94"/>
<dbReference type="GO" id="GO:0009055">
    <property type="term" value="F:electron transfer activity"/>
    <property type="evidence" value="ECO:0007669"/>
    <property type="project" value="InterPro"/>
</dbReference>
<dbReference type="InterPro" id="IPR010089">
    <property type="entry name" value="Flavoprotein_WrbA-like"/>
</dbReference>
<dbReference type="SUPFAM" id="SSF52218">
    <property type="entry name" value="Flavoproteins"/>
    <property type="match status" value="1"/>
</dbReference>
<dbReference type="NCBIfam" id="TIGR01755">
    <property type="entry name" value="flav_wrbA"/>
    <property type="match status" value="1"/>
</dbReference>
<dbReference type="InterPro" id="IPR001226">
    <property type="entry name" value="Flavodoxin_CS"/>
</dbReference>
<evidence type="ECO:0000256" key="4">
    <source>
        <dbReference type="ARBA" id="ARBA00022643"/>
    </source>
</evidence>